<evidence type="ECO:0000313" key="3">
    <source>
        <dbReference type="EMBL" id="GAA5145599.1"/>
    </source>
</evidence>
<accession>A0ABP9PF62</accession>
<evidence type="ECO:0000256" key="2">
    <source>
        <dbReference type="SAM" id="SignalP"/>
    </source>
</evidence>
<organism evidence="3 4">
    <name type="scientific">Prosthecobacter algae</name>
    <dbReference type="NCBI Taxonomy" id="1144682"/>
    <lineage>
        <taxon>Bacteria</taxon>
        <taxon>Pseudomonadati</taxon>
        <taxon>Verrucomicrobiota</taxon>
        <taxon>Verrucomicrobiia</taxon>
        <taxon>Verrucomicrobiales</taxon>
        <taxon>Verrucomicrobiaceae</taxon>
        <taxon>Prosthecobacter</taxon>
    </lineage>
</organism>
<feature type="region of interest" description="Disordered" evidence="1">
    <location>
        <begin position="188"/>
        <end position="316"/>
    </location>
</feature>
<reference evidence="4" key="1">
    <citation type="journal article" date="2019" name="Int. J. Syst. Evol. Microbiol.">
        <title>The Global Catalogue of Microorganisms (GCM) 10K type strain sequencing project: providing services to taxonomists for standard genome sequencing and annotation.</title>
        <authorList>
            <consortium name="The Broad Institute Genomics Platform"/>
            <consortium name="The Broad Institute Genome Sequencing Center for Infectious Disease"/>
            <person name="Wu L."/>
            <person name="Ma J."/>
        </authorList>
    </citation>
    <scope>NUCLEOTIDE SEQUENCE [LARGE SCALE GENOMIC DNA]</scope>
    <source>
        <strain evidence="4">JCM 18053</strain>
    </source>
</reference>
<sequence>MTLMKRPLLVIALLGLITPVHAEVEVDVEAFGLSLGGWLARKGKAAEYEISEAGYRTYQPEVSPSPDGGIFVSVRIDHRRGFFASDDHASLELSFSPDGDLVSAQSSLALQGRTISSELIKGGASASTSVAAPQIERAVKVGTDLVADLSSKLLREKIVEPGRVSFPAAIRHNYNLLYKAVKTKTAPTLATTPPASTTPAPTAGATAPATSPAAASGTATAPTVPPATTTTAPTVPTAPATNPAPAPKPAAPPTPNPPPAASPSTAQAPTTPPPAPSATGSASSPQTTATKKTIPLPEIKPYNPSGAPATPLPTKPAKEKSLIMEHGGEVLKLARDVVKSTAAQ</sequence>
<feature type="signal peptide" evidence="2">
    <location>
        <begin position="1"/>
        <end position="22"/>
    </location>
</feature>
<name>A0ABP9PF62_9BACT</name>
<feature type="compositionally biased region" description="Pro residues" evidence="1">
    <location>
        <begin position="242"/>
        <end position="261"/>
    </location>
</feature>
<keyword evidence="2" id="KW-0732">Signal</keyword>
<evidence type="ECO:0000313" key="4">
    <source>
        <dbReference type="Proteomes" id="UP001499852"/>
    </source>
</evidence>
<protein>
    <submittedName>
        <fullName evidence="3">Uncharacterized protein</fullName>
    </submittedName>
</protein>
<feature type="compositionally biased region" description="Low complexity" evidence="1">
    <location>
        <begin position="277"/>
        <end position="290"/>
    </location>
</feature>
<proteinExistence type="predicted"/>
<feature type="compositionally biased region" description="Low complexity" evidence="1">
    <location>
        <begin position="188"/>
        <end position="241"/>
    </location>
</feature>
<keyword evidence="4" id="KW-1185">Reference proteome</keyword>
<gene>
    <name evidence="3" type="ORF">GCM10023213_37400</name>
</gene>
<dbReference type="EMBL" id="BAABIA010000008">
    <property type="protein sequence ID" value="GAA5145599.1"/>
    <property type="molecule type" value="Genomic_DNA"/>
</dbReference>
<dbReference type="Proteomes" id="UP001499852">
    <property type="component" value="Unassembled WGS sequence"/>
</dbReference>
<evidence type="ECO:0000256" key="1">
    <source>
        <dbReference type="SAM" id="MobiDB-lite"/>
    </source>
</evidence>
<comment type="caution">
    <text evidence="3">The sequence shown here is derived from an EMBL/GenBank/DDBJ whole genome shotgun (WGS) entry which is preliminary data.</text>
</comment>
<feature type="chain" id="PRO_5045785883" evidence="2">
    <location>
        <begin position="23"/>
        <end position="344"/>
    </location>
</feature>